<reference evidence="2" key="1">
    <citation type="submission" date="2018-12" db="EMBL/GenBank/DDBJ databases">
        <authorList>
            <person name="Will S."/>
            <person name="Neumann-Schaal M."/>
            <person name="Henke P."/>
        </authorList>
    </citation>
    <scope>NUCLEOTIDE SEQUENCE</scope>
    <source>
        <strain evidence="2">PCC 7102</strain>
    </source>
</reference>
<reference evidence="2" key="2">
    <citation type="journal article" date="2019" name="Genome Biol. Evol.">
        <title>Day and night: Metabolic profiles and evolutionary relationships of six axenic non-marine cyanobacteria.</title>
        <authorList>
            <person name="Will S.E."/>
            <person name="Henke P."/>
            <person name="Boedeker C."/>
            <person name="Huang S."/>
            <person name="Brinkmann H."/>
            <person name="Rohde M."/>
            <person name="Jarek M."/>
            <person name="Friedl T."/>
            <person name="Seufert S."/>
            <person name="Schumacher M."/>
            <person name="Overmann J."/>
            <person name="Neumann-Schaal M."/>
            <person name="Petersen J."/>
        </authorList>
    </citation>
    <scope>NUCLEOTIDE SEQUENCE [LARGE SCALE GENOMIC DNA]</scope>
    <source>
        <strain evidence="2">PCC 7102</strain>
    </source>
</reference>
<name>A0A433VHQ7_9CYAN</name>
<evidence type="ECO:0000256" key="1">
    <source>
        <dbReference type="SAM" id="MobiDB-lite"/>
    </source>
</evidence>
<keyword evidence="3" id="KW-1185">Reference proteome</keyword>
<dbReference type="Pfam" id="PF12559">
    <property type="entry name" value="Inhibitor_I10"/>
    <property type="match status" value="1"/>
</dbReference>
<dbReference type="OrthoDB" id="470372at2"/>
<evidence type="ECO:0000313" key="2">
    <source>
        <dbReference type="EMBL" id="RUT05644.1"/>
    </source>
</evidence>
<dbReference type="InterPro" id="IPR022217">
    <property type="entry name" value="Prot_inh_I10_marinostatin"/>
</dbReference>
<dbReference type="AlphaFoldDB" id="A0A433VHQ7"/>
<proteinExistence type="predicted"/>
<gene>
    <name evidence="2" type="ORF">DSM106972_036510</name>
</gene>
<evidence type="ECO:0000313" key="3">
    <source>
        <dbReference type="Proteomes" id="UP000271624"/>
    </source>
</evidence>
<sequence length="97" mass="10901">MSNNNNDSINSKPPVPFFARYLEGQLKDLSEEEMAEVVGGSTVTTMAYPSDQEGRDDGMMTTKKYPSDQEDSGFSPIPGVIDFDFQSKFDFPRFPKF</sequence>
<organism evidence="2 3">
    <name type="scientific">Dulcicalothrix desertica PCC 7102</name>
    <dbReference type="NCBI Taxonomy" id="232991"/>
    <lineage>
        <taxon>Bacteria</taxon>
        <taxon>Bacillati</taxon>
        <taxon>Cyanobacteriota</taxon>
        <taxon>Cyanophyceae</taxon>
        <taxon>Nostocales</taxon>
        <taxon>Calotrichaceae</taxon>
        <taxon>Dulcicalothrix</taxon>
    </lineage>
</organism>
<dbReference type="RefSeq" id="WP_127082103.1">
    <property type="nucleotide sequence ID" value="NZ_RSCL01000008.1"/>
</dbReference>
<protein>
    <recommendedName>
        <fullName evidence="4">Microviridin/marinostatin family tricyclic proteinase inhibitor</fullName>
    </recommendedName>
</protein>
<accession>A0A433VHQ7</accession>
<feature type="region of interest" description="Disordered" evidence="1">
    <location>
        <begin position="40"/>
        <end position="77"/>
    </location>
</feature>
<dbReference type="EMBL" id="RSCL01000008">
    <property type="protein sequence ID" value="RUT05644.1"/>
    <property type="molecule type" value="Genomic_DNA"/>
</dbReference>
<comment type="caution">
    <text evidence="2">The sequence shown here is derived from an EMBL/GenBank/DDBJ whole genome shotgun (WGS) entry which is preliminary data.</text>
</comment>
<dbReference type="NCBIfam" id="NF033738">
    <property type="entry name" value="microvirid_RiPP"/>
    <property type="match status" value="1"/>
</dbReference>
<evidence type="ECO:0008006" key="4">
    <source>
        <dbReference type="Google" id="ProtNLM"/>
    </source>
</evidence>
<dbReference type="Proteomes" id="UP000271624">
    <property type="component" value="Unassembled WGS sequence"/>
</dbReference>